<dbReference type="PANTHER" id="PTHR12128:SF19">
    <property type="entry name" value="5-DEHYDRO-4-DEOXYGLUCARATE DEHYDRATASE 2-RELATED"/>
    <property type="match status" value="1"/>
</dbReference>
<dbReference type="Proteomes" id="UP000237647">
    <property type="component" value="Unassembled WGS sequence"/>
</dbReference>
<feature type="active site" description="Schiff-base intermediate with substrate" evidence="7">
    <location>
        <position position="169"/>
    </location>
</feature>
<dbReference type="GO" id="GO:0008840">
    <property type="term" value="F:4-hydroxy-tetrahydrodipicolinate synthase activity"/>
    <property type="evidence" value="ECO:0007669"/>
    <property type="project" value="TreeGrafter"/>
</dbReference>
<dbReference type="GO" id="GO:0042838">
    <property type="term" value="P:D-glucarate catabolic process"/>
    <property type="evidence" value="ECO:0007669"/>
    <property type="project" value="UniProtKB-UniRule"/>
</dbReference>
<comment type="similarity">
    <text evidence="3 5 6">Belongs to the DapA family.</text>
</comment>
<dbReference type="InterPro" id="IPR002220">
    <property type="entry name" value="DapA-like"/>
</dbReference>
<evidence type="ECO:0000256" key="5">
    <source>
        <dbReference type="HAMAP-Rule" id="MF_00694"/>
    </source>
</evidence>
<keyword evidence="4 5" id="KW-0456">Lyase</keyword>
<feature type="active site" description="Proton donor/acceptor" evidence="7">
    <location>
        <position position="143"/>
    </location>
</feature>
<evidence type="ECO:0000313" key="9">
    <source>
        <dbReference type="EMBL" id="PRY65269.1"/>
    </source>
</evidence>
<protein>
    <recommendedName>
        <fullName evidence="5">Probable 5-dehydro-4-deoxyglucarate dehydratase</fullName>
        <ecNumber evidence="5">4.2.1.41</ecNumber>
    </recommendedName>
    <alternativeName>
        <fullName evidence="5">5-keto-4-deoxy-glucarate dehydratase</fullName>
        <shortName evidence="5">KDGDH</shortName>
    </alternativeName>
</protein>
<evidence type="ECO:0000256" key="3">
    <source>
        <dbReference type="ARBA" id="ARBA00007592"/>
    </source>
</evidence>
<feature type="binding site" evidence="8">
    <location>
        <position position="56"/>
    </location>
    <ligand>
        <name>pyruvate</name>
        <dbReference type="ChEBI" id="CHEBI:15361"/>
    </ligand>
</feature>
<dbReference type="InterPro" id="IPR017655">
    <property type="entry name" value="Dehydro-deoxyglucarate_dehyd"/>
</dbReference>
<evidence type="ECO:0000256" key="1">
    <source>
        <dbReference type="ARBA" id="ARBA00001446"/>
    </source>
</evidence>
<dbReference type="EC" id="4.2.1.41" evidence="5"/>
<dbReference type="Pfam" id="PF00701">
    <property type="entry name" value="DHDPS"/>
    <property type="match status" value="1"/>
</dbReference>
<evidence type="ECO:0000256" key="8">
    <source>
        <dbReference type="PIRSR" id="PIRSR001365-2"/>
    </source>
</evidence>
<comment type="caution">
    <text evidence="9">The sequence shown here is derived from an EMBL/GenBank/DDBJ whole genome shotgun (WGS) entry which is preliminary data.</text>
</comment>
<dbReference type="SUPFAM" id="SSF51569">
    <property type="entry name" value="Aldolase"/>
    <property type="match status" value="1"/>
</dbReference>
<dbReference type="EMBL" id="PVTK01000003">
    <property type="protein sequence ID" value="PRY65269.1"/>
    <property type="molecule type" value="Genomic_DNA"/>
</dbReference>
<gene>
    <name evidence="9" type="ORF">B0H98_103212</name>
</gene>
<dbReference type="GO" id="GO:0047448">
    <property type="term" value="F:5-dehydro-4-deoxyglucarate dehydratase activity"/>
    <property type="evidence" value="ECO:0007669"/>
    <property type="project" value="UniProtKB-UniRule"/>
</dbReference>
<evidence type="ECO:0000256" key="7">
    <source>
        <dbReference type="PIRSR" id="PIRSR001365-1"/>
    </source>
</evidence>
<dbReference type="HAMAP" id="MF_00694">
    <property type="entry name" value="KDGDH"/>
    <property type="match status" value="1"/>
</dbReference>
<organism evidence="9 10">
    <name type="scientific">Vreelandella songnenensis</name>
    <dbReference type="NCBI Taxonomy" id="1176243"/>
    <lineage>
        <taxon>Bacteria</taxon>
        <taxon>Pseudomonadati</taxon>
        <taxon>Pseudomonadota</taxon>
        <taxon>Gammaproteobacteria</taxon>
        <taxon>Oceanospirillales</taxon>
        <taxon>Halomonadaceae</taxon>
        <taxon>Vreelandella</taxon>
    </lineage>
</organism>
<evidence type="ECO:0000256" key="6">
    <source>
        <dbReference type="PIRNR" id="PIRNR001365"/>
    </source>
</evidence>
<comment type="catalytic activity">
    <reaction evidence="1 5">
        <text>5-dehydro-4-deoxy-D-glucarate + H(+) = 2,5-dioxopentanoate + CO2 + H2O</text>
        <dbReference type="Rhea" id="RHEA:24608"/>
        <dbReference type="ChEBI" id="CHEBI:15377"/>
        <dbReference type="ChEBI" id="CHEBI:15378"/>
        <dbReference type="ChEBI" id="CHEBI:16526"/>
        <dbReference type="ChEBI" id="CHEBI:42819"/>
        <dbReference type="ChEBI" id="CHEBI:58136"/>
        <dbReference type="EC" id="4.2.1.41"/>
    </reaction>
</comment>
<reference evidence="9 10" key="1">
    <citation type="submission" date="2018-03" db="EMBL/GenBank/DDBJ databases">
        <title>Genomic Encyclopedia of Type Strains, Phase III (KMG-III): the genomes of soil and plant-associated and newly described type strains.</title>
        <authorList>
            <person name="Whitman W."/>
        </authorList>
    </citation>
    <scope>NUCLEOTIDE SEQUENCE [LARGE SCALE GENOMIC DNA]</scope>
    <source>
        <strain evidence="9 10">CGMCC 1.12152</strain>
    </source>
</reference>
<evidence type="ECO:0000313" key="10">
    <source>
        <dbReference type="Proteomes" id="UP000237647"/>
    </source>
</evidence>
<dbReference type="AlphaFoldDB" id="A0A2T0V506"/>
<evidence type="ECO:0000256" key="4">
    <source>
        <dbReference type="ARBA" id="ARBA00023239"/>
    </source>
</evidence>
<comment type="pathway">
    <text evidence="2 5">Carbohydrate acid metabolism; D-glucarate degradation; 2,5-dioxopentanoate from D-glucarate: step 2/2.</text>
</comment>
<dbReference type="NCBIfam" id="NF002958">
    <property type="entry name" value="PRK03620.1"/>
    <property type="match status" value="1"/>
</dbReference>
<sequence>MKFSQQQVIQAVGDGLLSFPITDFDQNGQFDEQSYRKRLAWFISHDISAVFVAGGTGEFFNLTLEEYRQIVRVAVEVIDGKLPVIASAGLSVEAGKAFAQAAEEAGADGILLMPPYLTECPQDGLVEYARQICDSTAVNVIYYNRGNGVLDARSVQALADACPNLIGLKDGKGDIQALNKIIKTVGNRLVYVGGVPTAEIFAEAYLSIGVNTYSSAVFNFVPDMAVTFYRALRGGDKAVVKQITNDFFIPFIDLRDQKSGYAVSLIKEGADIIGRPAGSVRAPLTMPTPEQRQQLEQLIEAARSF</sequence>
<dbReference type="UniPathway" id="UPA00564">
    <property type="reaction ID" value="UER00628"/>
</dbReference>
<dbReference type="PANTHER" id="PTHR12128">
    <property type="entry name" value="DIHYDRODIPICOLINATE SYNTHASE"/>
    <property type="match status" value="1"/>
</dbReference>
<name>A0A2T0V506_9GAMM</name>
<accession>A0A2T0V506</accession>
<evidence type="ECO:0000256" key="2">
    <source>
        <dbReference type="ARBA" id="ARBA00004983"/>
    </source>
</evidence>
<keyword evidence="10" id="KW-1185">Reference proteome</keyword>
<dbReference type="PIRSF" id="PIRSF001365">
    <property type="entry name" value="DHDPS"/>
    <property type="match status" value="1"/>
</dbReference>
<dbReference type="OrthoDB" id="8995637at2"/>
<proteinExistence type="inferred from homology"/>
<dbReference type="RefSeq" id="WP_106374443.1">
    <property type="nucleotide sequence ID" value="NZ_PVTK01000003.1"/>
</dbReference>
<dbReference type="CDD" id="cd00951">
    <property type="entry name" value="KDGDH"/>
    <property type="match status" value="1"/>
</dbReference>
<dbReference type="Gene3D" id="3.20.20.70">
    <property type="entry name" value="Aldolase class I"/>
    <property type="match status" value="1"/>
</dbReference>
<dbReference type="InterPro" id="IPR013785">
    <property type="entry name" value="Aldolase_TIM"/>
</dbReference>
<dbReference type="NCBIfam" id="TIGR03249">
    <property type="entry name" value="KdgD"/>
    <property type="match status" value="1"/>
</dbReference>
<dbReference type="SMART" id="SM01130">
    <property type="entry name" value="DHDPS"/>
    <property type="match status" value="1"/>
</dbReference>